<dbReference type="Proteomes" id="UP000070400">
    <property type="component" value="Unassembled WGS sequence"/>
</dbReference>
<sequence length="85" mass="10009">MLYTAFEDIFGLLTREEDFGSDQIREFQEYLSKLPTERIDAVLNKVEPLVKNETLHRFFCGKSSIDFDELCQPGQLVILRLPKRR</sequence>
<dbReference type="EMBL" id="LHXX01000010">
    <property type="protein sequence ID" value="KXB02630.1"/>
    <property type="molecule type" value="Genomic_DNA"/>
</dbReference>
<dbReference type="AlphaFoldDB" id="A0A133V845"/>
<reference evidence="1 2" key="1">
    <citation type="journal article" date="2016" name="Sci. Rep.">
        <title>Metabolic traits of an uncultured archaeal lineage -MSBL1- from brine pools of the Red Sea.</title>
        <authorList>
            <person name="Mwirichia R."/>
            <person name="Alam I."/>
            <person name="Rashid M."/>
            <person name="Vinu M."/>
            <person name="Ba-Alawi W."/>
            <person name="Anthony Kamau A."/>
            <person name="Kamanda Ngugi D."/>
            <person name="Goker M."/>
            <person name="Klenk H.P."/>
            <person name="Bajic V."/>
            <person name="Stingl U."/>
        </authorList>
    </citation>
    <scope>NUCLEOTIDE SEQUENCE [LARGE SCALE GENOMIC DNA]</scope>
    <source>
        <strain evidence="1">SCGC-AAA261D19</strain>
    </source>
</reference>
<evidence type="ECO:0000313" key="2">
    <source>
        <dbReference type="Proteomes" id="UP000070400"/>
    </source>
</evidence>
<evidence type="ECO:0000313" key="1">
    <source>
        <dbReference type="EMBL" id="KXB02630.1"/>
    </source>
</evidence>
<proteinExistence type="predicted"/>
<name>A0A133V845_9EURY</name>
<gene>
    <name evidence="1" type="ORF">AKJ43_01285</name>
</gene>
<accession>A0A133V845</accession>
<keyword evidence="2" id="KW-1185">Reference proteome</keyword>
<comment type="caution">
    <text evidence="1">The sequence shown here is derived from an EMBL/GenBank/DDBJ whole genome shotgun (WGS) entry which is preliminary data.</text>
</comment>
<organism evidence="1 2">
    <name type="scientific">candidate division MSBL1 archaeon SCGC-AAA261D19</name>
    <dbReference type="NCBI Taxonomy" id="1698273"/>
    <lineage>
        <taxon>Archaea</taxon>
        <taxon>Methanobacteriati</taxon>
        <taxon>Methanobacteriota</taxon>
        <taxon>candidate division MSBL1</taxon>
    </lineage>
</organism>
<protein>
    <submittedName>
        <fullName evidence="1">Uncharacterized protein</fullName>
    </submittedName>
</protein>